<dbReference type="EMBL" id="REGN01011923">
    <property type="protein sequence ID" value="RMZ96770.1"/>
    <property type="molecule type" value="Genomic_DNA"/>
</dbReference>
<gene>
    <name evidence="1" type="ORF">BpHYR1_029345</name>
</gene>
<dbReference type="Proteomes" id="UP000276133">
    <property type="component" value="Unassembled WGS sequence"/>
</dbReference>
<comment type="caution">
    <text evidence="1">The sequence shown here is derived from an EMBL/GenBank/DDBJ whole genome shotgun (WGS) entry which is preliminary data.</text>
</comment>
<accession>A0A3M7PDC5</accession>
<organism evidence="1 2">
    <name type="scientific">Brachionus plicatilis</name>
    <name type="common">Marine rotifer</name>
    <name type="synonym">Brachionus muelleri</name>
    <dbReference type="NCBI Taxonomy" id="10195"/>
    <lineage>
        <taxon>Eukaryota</taxon>
        <taxon>Metazoa</taxon>
        <taxon>Spiralia</taxon>
        <taxon>Gnathifera</taxon>
        <taxon>Rotifera</taxon>
        <taxon>Eurotatoria</taxon>
        <taxon>Monogononta</taxon>
        <taxon>Pseudotrocha</taxon>
        <taxon>Ploima</taxon>
        <taxon>Brachionidae</taxon>
        <taxon>Brachionus</taxon>
    </lineage>
</organism>
<sequence length="70" mass="8530">CTNYRPFTNKQQSQNTIIEYIRFGSINNRIYCSEWFAYGGSMIYDDRTPSDEFLEKYYQKGFQSFYLKTY</sequence>
<feature type="non-terminal residue" evidence="1">
    <location>
        <position position="1"/>
    </location>
</feature>
<reference evidence="1 2" key="1">
    <citation type="journal article" date="2018" name="Sci. Rep.">
        <title>Genomic signatures of local adaptation to the degree of environmental predictability in rotifers.</title>
        <authorList>
            <person name="Franch-Gras L."/>
            <person name="Hahn C."/>
            <person name="Garcia-Roger E.M."/>
            <person name="Carmona M.J."/>
            <person name="Serra M."/>
            <person name="Gomez A."/>
        </authorList>
    </citation>
    <scope>NUCLEOTIDE SEQUENCE [LARGE SCALE GENOMIC DNA]</scope>
    <source>
        <strain evidence="1">HYR1</strain>
    </source>
</reference>
<keyword evidence="2" id="KW-1185">Reference proteome</keyword>
<dbReference type="AlphaFoldDB" id="A0A3M7PDC5"/>
<proteinExistence type="predicted"/>
<evidence type="ECO:0000313" key="2">
    <source>
        <dbReference type="Proteomes" id="UP000276133"/>
    </source>
</evidence>
<evidence type="ECO:0000313" key="1">
    <source>
        <dbReference type="EMBL" id="RMZ96770.1"/>
    </source>
</evidence>
<protein>
    <submittedName>
        <fullName evidence="1">Uncharacterized protein</fullName>
    </submittedName>
</protein>
<name>A0A3M7PDC5_BRAPC</name>